<proteinExistence type="predicted"/>
<evidence type="ECO:0000313" key="3">
    <source>
        <dbReference type="Proteomes" id="UP001157161"/>
    </source>
</evidence>
<dbReference type="EMBL" id="BSUM01000001">
    <property type="protein sequence ID" value="GMA32343.1"/>
    <property type="molecule type" value="Genomic_DNA"/>
</dbReference>
<dbReference type="Proteomes" id="UP001157161">
    <property type="component" value="Unassembled WGS sequence"/>
</dbReference>
<gene>
    <name evidence="2" type="ORF">GCM10025875_23350</name>
</gene>
<keyword evidence="3" id="KW-1185">Reference proteome</keyword>
<evidence type="ECO:0000313" key="2">
    <source>
        <dbReference type="EMBL" id="GMA32343.1"/>
    </source>
</evidence>
<sequence>MTGTRSRRRVLRLASTGASSGSTDRPAWPAHVDLVHDAAGRWTVGLGEGVGHGSAGGEFSVDEALQVRRLAHISRADGAWLVPFLRRLQAGGTVTESELVTAYRARHGRDPQILA</sequence>
<reference evidence="2" key="1">
    <citation type="journal article" date="2014" name="Int. J. Syst. Evol. Microbiol.">
        <title>Complete genome sequence of Corynebacterium casei LMG S-19264T (=DSM 44701T), isolated from a smear-ripened cheese.</title>
        <authorList>
            <consortium name="US DOE Joint Genome Institute (JGI-PGF)"/>
            <person name="Walter F."/>
            <person name="Albersmeier A."/>
            <person name="Kalinowski J."/>
            <person name="Ruckert C."/>
        </authorList>
    </citation>
    <scope>NUCLEOTIDE SEQUENCE</scope>
    <source>
        <strain evidence="2">NBRC 112290</strain>
    </source>
</reference>
<feature type="compositionally biased region" description="Basic residues" evidence="1">
    <location>
        <begin position="1"/>
        <end position="11"/>
    </location>
</feature>
<comment type="caution">
    <text evidence="2">The sequence shown here is derived from an EMBL/GenBank/DDBJ whole genome shotgun (WGS) entry which is preliminary data.</text>
</comment>
<dbReference type="AlphaFoldDB" id="A0AA37XFL6"/>
<dbReference type="RefSeq" id="WP_284251051.1">
    <property type="nucleotide sequence ID" value="NZ_BSUM01000001.1"/>
</dbReference>
<protein>
    <submittedName>
        <fullName evidence="2">Uncharacterized protein</fullName>
    </submittedName>
</protein>
<feature type="region of interest" description="Disordered" evidence="1">
    <location>
        <begin position="1"/>
        <end position="26"/>
    </location>
</feature>
<organism evidence="2 3">
    <name type="scientific">Litorihabitans aurantiacus</name>
    <dbReference type="NCBI Taxonomy" id="1930061"/>
    <lineage>
        <taxon>Bacteria</taxon>
        <taxon>Bacillati</taxon>
        <taxon>Actinomycetota</taxon>
        <taxon>Actinomycetes</taxon>
        <taxon>Micrococcales</taxon>
        <taxon>Beutenbergiaceae</taxon>
        <taxon>Litorihabitans</taxon>
    </lineage>
</organism>
<reference evidence="2" key="2">
    <citation type="submission" date="2023-02" db="EMBL/GenBank/DDBJ databases">
        <authorList>
            <person name="Sun Q."/>
            <person name="Mori K."/>
        </authorList>
    </citation>
    <scope>NUCLEOTIDE SEQUENCE</scope>
    <source>
        <strain evidence="2">NBRC 112290</strain>
    </source>
</reference>
<name>A0AA37XFL6_9MICO</name>
<accession>A0AA37XFL6</accession>
<evidence type="ECO:0000256" key="1">
    <source>
        <dbReference type="SAM" id="MobiDB-lite"/>
    </source>
</evidence>